<dbReference type="HAMAP" id="MF_01363">
    <property type="entry name" value="Ribosomal_bL21"/>
    <property type="match status" value="1"/>
</dbReference>
<dbReference type="Proteomes" id="UP000178930">
    <property type="component" value="Unassembled WGS sequence"/>
</dbReference>
<keyword evidence="4 5" id="KW-0694">RNA-binding</keyword>
<dbReference type="GO" id="GO:1990904">
    <property type="term" value="C:ribonucleoprotein complex"/>
    <property type="evidence" value="ECO:0007669"/>
    <property type="project" value="UniProtKB-KW"/>
</dbReference>
<proteinExistence type="inferred from homology"/>
<dbReference type="EMBL" id="MHIB01000030">
    <property type="protein sequence ID" value="OGY43771.1"/>
    <property type="molecule type" value="Genomic_DNA"/>
</dbReference>
<evidence type="ECO:0000256" key="1">
    <source>
        <dbReference type="ARBA" id="ARBA00008563"/>
    </source>
</evidence>
<comment type="subunit">
    <text evidence="4">Part of the 50S ribosomal subunit. Contacts protein L20.</text>
</comment>
<dbReference type="PANTHER" id="PTHR21349:SF0">
    <property type="entry name" value="LARGE RIBOSOMAL SUBUNIT PROTEIN BL21M"/>
    <property type="match status" value="1"/>
</dbReference>
<dbReference type="GO" id="GO:0019843">
    <property type="term" value="F:rRNA binding"/>
    <property type="evidence" value="ECO:0007669"/>
    <property type="project" value="UniProtKB-UniRule"/>
</dbReference>
<evidence type="ECO:0000256" key="5">
    <source>
        <dbReference type="RuleBase" id="RU000562"/>
    </source>
</evidence>
<dbReference type="InterPro" id="IPR001787">
    <property type="entry name" value="Ribosomal_bL21"/>
</dbReference>
<evidence type="ECO:0000256" key="4">
    <source>
        <dbReference type="HAMAP-Rule" id="MF_01363"/>
    </source>
</evidence>
<dbReference type="NCBIfam" id="TIGR00061">
    <property type="entry name" value="L21"/>
    <property type="match status" value="1"/>
</dbReference>
<dbReference type="GO" id="GO:0006412">
    <property type="term" value="P:translation"/>
    <property type="evidence" value="ECO:0007669"/>
    <property type="project" value="UniProtKB-UniRule"/>
</dbReference>
<evidence type="ECO:0000313" key="6">
    <source>
        <dbReference type="EMBL" id="OGY43771.1"/>
    </source>
</evidence>
<gene>
    <name evidence="4" type="primary">rplU</name>
    <name evidence="6" type="ORF">A2729_00795</name>
</gene>
<dbReference type="GO" id="GO:0005737">
    <property type="term" value="C:cytoplasm"/>
    <property type="evidence" value="ECO:0007669"/>
    <property type="project" value="UniProtKB-ARBA"/>
</dbReference>
<keyword evidence="3 4" id="KW-0687">Ribonucleoprotein</keyword>
<evidence type="ECO:0000313" key="7">
    <source>
        <dbReference type="Proteomes" id="UP000178930"/>
    </source>
</evidence>
<protein>
    <recommendedName>
        <fullName evidence="4">Large ribosomal subunit protein bL21</fullName>
    </recommendedName>
</protein>
<evidence type="ECO:0000256" key="3">
    <source>
        <dbReference type="ARBA" id="ARBA00023274"/>
    </source>
</evidence>
<evidence type="ECO:0000256" key="2">
    <source>
        <dbReference type="ARBA" id="ARBA00022980"/>
    </source>
</evidence>
<comment type="similarity">
    <text evidence="1 4 5">Belongs to the bacterial ribosomal protein bL21 family.</text>
</comment>
<comment type="function">
    <text evidence="4 5">This protein binds to 23S rRNA in the presence of protein L20.</text>
</comment>
<dbReference type="AlphaFoldDB" id="A0A1G1XUV1"/>
<reference evidence="6 7" key="1">
    <citation type="journal article" date="2016" name="Nat. Commun.">
        <title>Thousands of microbial genomes shed light on interconnected biogeochemical processes in an aquifer system.</title>
        <authorList>
            <person name="Anantharaman K."/>
            <person name="Brown C.T."/>
            <person name="Hug L.A."/>
            <person name="Sharon I."/>
            <person name="Castelle C.J."/>
            <person name="Probst A.J."/>
            <person name="Thomas B.C."/>
            <person name="Singh A."/>
            <person name="Wilkins M.J."/>
            <person name="Karaoz U."/>
            <person name="Brodie E.L."/>
            <person name="Williams K.H."/>
            <person name="Hubbard S.S."/>
            <person name="Banfield J.F."/>
        </authorList>
    </citation>
    <scope>NUCLEOTIDE SEQUENCE [LARGE SCALE GENOMIC DNA]</scope>
</reference>
<dbReference type="InterPro" id="IPR028909">
    <property type="entry name" value="bL21-like"/>
</dbReference>
<dbReference type="PANTHER" id="PTHR21349">
    <property type="entry name" value="50S RIBOSOMAL PROTEIN L21"/>
    <property type="match status" value="1"/>
</dbReference>
<dbReference type="STRING" id="1797532.A2729_00795"/>
<sequence>MPLAVIKTGGKQYVVTAGQTVKIEKNPARAGQNVNFDALLIVDEASENFELGKPILAKKIQGQIIKQGKNDKIMVTKFKSKIRYRKRVGHRQPYSLVKIEKV</sequence>
<accession>A0A1G1XUV1</accession>
<name>A0A1G1XUV1_9BACT</name>
<keyword evidence="2 4" id="KW-0689">Ribosomal protein</keyword>
<keyword evidence="4 5" id="KW-0699">rRNA-binding</keyword>
<dbReference type="SUPFAM" id="SSF141091">
    <property type="entry name" value="L21p-like"/>
    <property type="match status" value="1"/>
</dbReference>
<comment type="caution">
    <text evidence="6">The sequence shown here is derived from an EMBL/GenBank/DDBJ whole genome shotgun (WGS) entry which is preliminary data.</text>
</comment>
<dbReference type="Pfam" id="PF00829">
    <property type="entry name" value="Ribosomal_L21p"/>
    <property type="match status" value="1"/>
</dbReference>
<dbReference type="InterPro" id="IPR036164">
    <property type="entry name" value="bL21-like_sf"/>
</dbReference>
<organism evidence="6 7">
    <name type="scientific">Candidatus Buchananbacteria bacterium RIFCSPHIGHO2_01_FULL_39_14</name>
    <dbReference type="NCBI Taxonomy" id="1797532"/>
    <lineage>
        <taxon>Bacteria</taxon>
        <taxon>Candidatus Buchananiibacteriota</taxon>
    </lineage>
</organism>
<dbReference type="GO" id="GO:0005840">
    <property type="term" value="C:ribosome"/>
    <property type="evidence" value="ECO:0007669"/>
    <property type="project" value="UniProtKB-KW"/>
</dbReference>
<dbReference type="GO" id="GO:0003735">
    <property type="term" value="F:structural constituent of ribosome"/>
    <property type="evidence" value="ECO:0007669"/>
    <property type="project" value="InterPro"/>
</dbReference>